<dbReference type="RefSeq" id="WP_159229856.1">
    <property type="nucleotide sequence ID" value="NZ_CACSIP010000010.1"/>
</dbReference>
<dbReference type="OrthoDB" id="9785768at2"/>
<dbReference type="CDD" id="cd00829">
    <property type="entry name" value="SCP-x_thiolase"/>
    <property type="match status" value="1"/>
</dbReference>
<evidence type="ECO:0000313" key="3">
    <source>
        <dbReference type="EMBL" id="CAA0105793.1"/>
    </source>
</evidence>
<dbReference type="PANTHER" id="PTHR42870:SF1">
    <property type="entry name" value="NON-SPECIFIC LIPID-TRANSFER PROTEIN-LIKE 2"/>
    <property type="match status" value="1"/>
</dbReference>
<dbReference type="Pfam" id="PF00108">
    <property type="entry name" value="Thiolase_N"/>
    <property type="match status" value="1"/>
</dbReference>
<dbReference type="AlphaFoldDB" id="A0A5S9PNY0"/>
<dbReference type="InterPro" id="IPR020616">
    <property type="entry name" value="Thiolase_N"/>
</dbReference>
<accession>A0A5S9PNY0</accession>
<dbReference type="PANTHER" id="PTHR42870">
    <property type="entry name" value="ACETYL-COA C-ACETYLTRANSFERASE"/>
    <property type="match status" value="1"/>
</dbReference>
<keyword evidence="3" id="KW-0808">Transferase</keyword>
<evidence type="ECO:0000259" key="1">
    <source>
        <dbReference type="Pfam" id="PF00108"/>
    </source>
</evidence>
<organism evidence="3 4">
    <name type="scientific">Mycolicibacterium vanbaalenii</name>
    <name type="common">Mycobacterium vanbaalenii</name>
    <dbReference type="NCBI Taxonomy" id="110539"/>
    <lineage>
        <taxon>Bacteria</taxon>
        <taxon>Bacillati</taxon>
        <taxon>Actinomycetota</taxon>
        <taxon>Actinomycetes</taxon>
        <taxon>Mycobacteriales</taxon>
        <taxon>Mycobacteriaceae</taxon>
        <taxon>Mycolicibacterium</taxon>
    </lineage>
</organism>
<evidence type="ECO:0000259" key="2">
    <source>
        <dbReference type="Pfam" id="PF22691"/>
    </source>
</evidence>
<dbReference type="Proteomes" id="UP000430146">
    <property type="component" value="Unassembled WGS sequence"/>
</dbReference>
<name>A0A5S9PNY0_MYCVN</name>
<dbReference type="Pfam" id="PF22691">
    <property type="entry name" value="Thiolase_C_1"/>
    <property type="match status" value="1"/>
</dbReference>
<protein>
    <submittedName>
        <fullName evidence="3">Beta-ketoadipyl-CoA thiolase</fullName>
        <ecNumber evidence="3">2.3.1.174</ecNumber>
    </submittedName>
</protein>
<dbReference type="EMBL" id="CACSIP010000010">
    <property type="protein sequence ID" value="CAA0105793.1"/>
    <property type="molecule type" value="Genomic_DNA"/>
</dbReference>
<evidence type="ECO:0000313" key="4">
    <source>
        <dbReference type="Proteomes" id="UP000430146"/>
    </source>
</evidence>
<keyword evidence="4" id="KW-1185">Reference proteome</keyword>
<proteinExistence type="predicted"/>
<sequence>MSRADDVFVVGLGIHPFGRHQGVTGLDMGAAAVKSALDDAGLAWRQIDLAVGGSNTAKPDTLVSRLGLTGLSFVSVRNGCATGALALSTAANALLAGEGELAVVVGFDKHERGAFNSDAAAYGLGPWYPRSGLMVTTQYFAMRTRRYMHDHGVTEIDLAEMAVLSSRAGAVNPVAWRRRKLTAAEVLAAPMVSDPLTQLMFCQPNEGAVALVLARGERAFELSEQPVRVAAIAARSRGVESFEVYSPSMTPRRSGSPTAAAAAAALSSAGISAADVDIAQVQDTDSGSAIISLAETGLCQDGEQSDLLADGSLSSEGGLAVNSDGGCLANGEPIGASGLRQVHEVVRQLQGRALGLPAHPRPQIGFTHVYGAPGISACSVLTKVDSST</sequence>
<dbReference type="PIRSF" id="PIRSF000429">
    <property type="entry name" value="Ac-CoA_Ac_transf"/>
    <property type="match status" value="1"/>
</dbReference>
<feature type="domain" description="Thiolase N-terminal" evidence="1">
    <location>
        <begin position="7"/>
        <end position="173"/>
    </location>
</feature>
<dbReference type="InterPro" id="IPR055140">
    <property type="entry name" value="Thiolase_C_2"/>
</dbReference>
<dbReference type="InterPro" id="IPR002155">
    <property type="entry name" value="Thiolase"/>
</dbReference>
<dbReference type="SUPFAM" id="SSF53901">
    <property type="entry name" value="Thiolase-like"/>
    <property type="match status" value="2"/>
</dbReference>
<reference evidence="3 4" key="1">
    <citation type="submission" date="2019-11" db="EMBL/GenBank/DDBJ databases">
        <authorList>
            <person name="Holert J."/>
        </authorList>
    </citation>
    <scope>NUCLEOTIDE SEQUENCE [LARGE SCALE GENOMIC DNA]</scope>
    <source>
        <strain evidence="3">BC8_1</strain>
    </source>
</reference>
<dbReference type="GO" id="GO:0033812">
    <property type="term" value="F:3-oxoadipyl-CoA thiolase activity"/>
    <property type="evidence" value="ECO:0007669"/>
    <property type="project" value="UniProtKB-EC"/>
</dbReference>
<dbReference type="EC" id="2.3.1.174" evidence="3"/>
<dbReference type="Gene3D" id="3.40.47.10">
    <property type="match status" value="1"/>
</dbReference>
<gene>
    <name evidence="3" type="primary">pcaF_3</name>
    <name evidence="3" type="ORF">AELLOGFF_03595</name>
</gene>
<keyword evidence="3" id="KW-0012">Acyltransferase</keyword>
<feature type="domain" description="Thiolase C-terminal" evidence="2">
    <location>
        <begin position="256"/>
        <end position="380"/>
    </location>
</feature>
<dbReference type="InterPro" id="IPR016039">
    <property type="entry name" value="Thiolase-like"/>
</dbReference>